<accession>D6GWQ9</accession>
<name>D6GWQ9_PARA5</name>
<organism evidence="1 2">
    <name type="scientific">Candidatus Parvarchaeum acidophilus ARMAN-5</name>
    <dbReference type="NCBI Taxonomy" id="662762"/>
    <lineage>
        <taxon>Archaea</taxon>
        <taxon>Candidatus Parvarchaeota</taxon>
        <taxon>Candidatus Parvarchaeum</taxon>
    </lineage>
</organism>
<evidence type="ECO:0000313" key="2">
    <source>
        <dbReference type="Proteomes" id="UP000009376"/>
    </source>
</evidence>
<dbReference type="AlphaFoldDB" id="D6GWQ9"/>
<evidence type="ECO:0000313" key="1">
    <source>
        <dbReference type="EMBL" id="EFD92345.1"/>
    </source>
</evidence>
<gene>
    <name evidence="1" type="ORF">BJBARM5_0930</name>
</gene>
<proteinExistence type="predicted"/>
<protein>
    <submittedName>
        <fullName evidence="1">Uncharacterized protein</fullName>
    </submittedName>
</protein>
<reference evidence="1 2" key="1">
    <citation type="journal article" date="2010" name="Proc. Natl. Acad. Sci. U.S.A.">
        <title>Enigmatic, ultrasmall, uncultivated Archaea.</title>
        <authorList>
            <person name="Baker B.J."/>
            <person name="Comolli L.R."/>
            <person name="Dick G.J."/>
            <person name="Hauser L.J."/>
            <person name="Hyatt D."/>
            <person name="Dill B.D."/>
            <person name="Land M.L."/>
            <person name="Verberkmoes N.C."/>
            <person name="Hettich R.L."/>
            <person name="Banfield J.F."/>
        </authorList>
    </citation>
    <scope>NUCLEOTIDE SEQUENCE [LARGE SCALE GENOMIC DNA]</scope>
</reference>
<dbReference type="Proteomes" id="UP000009376">
    <property type="component" value="Unassembled WGS sequence"/>
</dbReference>
<dbReference type="EMBL" id="GG745606">
    <property type="protein sequence ID" value="EFD92345.1"/>
    <property type="molecule type" value="Genomic_DNA"/>
</dbReference>
<sequence>MLPISDPNMSASSVLKVSTKEYNGTACNLYKVIYNKNIYYACFSTTYGIPLYMNLTVHKLNTLVKIKISSALNKAPVNSSEVLSLPLYSSFS</sequence>